<proteinExistence type="predicted"/>
<dbReference type="Proteomes" id="UP000231701">
    <property type="component" value="Chromosome"/>
</dbReference>
<name>A0A2K8L1S4_MARES</name>
<dbReference type="AlphaFoldDB" id="A0A2K8L1S4"/>
<gene>
    <name evidence="2" type="ORF">Ga0123461_1756</name>
</gene>
<organism evidence="2 3">
    <name type="scientific">Mariprofundus aestuarium</name>
    <dbReference type="NCBI Taxonomy" id="1921086"/>
    <lineage>
        <taxon>Bacteria</taxon>
        <taxon>Pseudomonadati</taxon>
        <taxon>Pseudomonadota</taxon>
        <taxon>Candidatius Mariprofundia</taxon>
        <taxon>Mariprofundales</taxon>
        <taxon>Mariprofundaceae</taxon>
        <taxon>Mariprofundus</taxon>
    </lineage>
</organism>
<dbReference type="OrthoDB" id="8702396at2"/>
<evidence type="ECO:0000313" key="2">
    <source>
        <dbReference type="EMBL" id="ATX80169.1"/>
    </source>
</evidence>
<dbReference type="EMBL" id="CP018799">
    <property type="protein sequence ID" value="ATX80169.1"/>
    <property type="molecule type" value="Genomic_DNA"/>
</dbReference>
<protein>
    <submittedName>
        <fullName evidence="2">Uncharacterized protein</fullName>
    </submittedName>
</protein>
<dbReference type="KEGG" id="maes:Ga0123461_1756"/>
<evidence type="ECO:0000313" key="3">
    <source>
        <dbReference type="Proteomes" id="UP000231701"/>
    </source>
</evidence>
<reference evidence="2 3" key="1">
    <citation type="submission" date="2016-12" db="EMBL/GenBank/DDBJ databases">
        <title>Isolation and genomic insights into novel planktonic Zetaproteobacteria from stratified waters of the Chesapeake Bay.</title>
        <authorList>
            <person name="McAllister S.M."/>
            <person name="Kato S."/>
            <person name="Chan C.S."/>
            <person name="Chiu B.K."/>
            <person name="Field E.K."/>
        </authorList>
    </citation>
    <scope>NUCLEOTIDE SEQUENCE [LARGE SCALE GENOMIC DNA]</scope>
    <source>
        <strain evidence="2 3">CP-5</strain>
    </source>
</reference>
<sequence>MAKHVTDQDIEKIVSLIDQWNDEVKFTWDNLCGLALKRYSITATRQTLQSYSRIKSAYGEKKKDLRDNGKRKEKIPPSLKIAARRIATLEAENSRLKKEQEGLLAQFVVWQYNAYAHGISMEKLNNPLPKKNSR</sequence>
<accession>A0A2K8L1S4</accession>
<keyword evidence="1" id="KW-0175">Coiled coil</keyword>
<keyword evidence="3" id="KW-1185">Reference proteome</keyword>
<feature type="coiled-coil region" evidence="1">
    <location>
        <begin position="79"/>
        <end position="106"/>
    </location>
</feature>
<evidence type="ECO:0000256" key="1">
    <source>
        <dbReference type="SAM" id="Coils"/>
    </source>
</evidence>
<dbReference type="RefSeq" id="WP_100277973.1">
    <property type="nucleotide sequence ID" value="NZ_CP018799.1"/>
</dbReference>